<reference evidence="3" key="1">
    <citation type="journal article" date="2019" name="Int. J. Syst. Evol. Microbiol.">
        <title>The Global Catalogue of Microorganisms (GCM) 10K type strain sequencing project: providing services to taxonomists for standard genome sequencing and annotation.</title>
        <authorList>
            <consortium name="The Broad Institute Genomics Platform"/>
            <consortium name="The Broad Institute Genome Sequencing Center for Infectious Disease"/>
            <person name="Wu L."/>
            <person name="Ma J."/>
        </authorList>
    </citation>
    <scope>NUCLEOTIDE SEQUENCE [LARGE SCALE GENOMIC DNA]</scope>
    <source>
        <strain evidence="3">CCM 8681</strain>
    </source>
</reference>
<dbReference type="EMBL" id="BMDQ01000006">
    <property type="protein sequence ID" value="GGI58461.1"/>
    <property type="molecule type" value="Genomic_DNA"/>
</dbReference>
<dbReference type="InterPro" id="IPR027417">
    <property type="entry name" value="P-loop_NTPase"/>
</dbReference>
<dbReference type="SUPFAM" id="SSF52540">
    <property type="entry name" value="P-loop containing nucleoside triphosphate hydrolases"/>
    <property type="match status" value="1"/>
</dbReference>
<evidence type="ECO:0000259" key="1">
    <source>
        <dbReference type="Pfam" id="PF25199"/>
    </source>
</evidence>
<dbReference type="InterPro" id="IPR057574">
    <property type="entry name" value="nSTAND_NTPase5_dom"/>
</dbReference>
<dbReference type="RefSeq" id="WP_188375367.1">
    <property type="nucleotide sequence ID" value="NZ_BMDQ01000006.1"/>
</dbReference>
<sequence>MAITLERRDKVRAKIKEAYCLLYADDPAERAKMNDTSSPSINPFTNKLSVLVIERFENEKKDESDKMGLSSDTFWRLLFEDGYLSFSSKPITMIEGFCDEIIKNKIEDKHSTTVSIITKQDDQINNNINGTDIIDSSFFNNLKEGHPISKTMFYLSKLDNESQWSGVAFSYDIERKEVHTIKSLCISAFDREYKYKVIGIVCGSGGIGKSTLLRRVALELRHQTFKVLWIKEHQFDDFVHIGWENVKANTSQHYLIIIEDWYRLTNYLEVESIKFLNQSTHTNHVRVLIGDRIPKAHYRRHLIDHNAIFELKNSENWDIIQGIVAKNPEWNIDNHILIKYQNNINNTSLFLMLYTLIRSAETGATVSNTSLVNPELAFQDIIASDIGTLASEYSGLAKALLCWAHIYSKSKFHISYQTFLEIAEHFDDKKQVRLLFKDLMNHSSKYHDILRNYITIKTSSDTDYLRFNHDIFADEGLSQIEHLIKDVIPFDDIVKSMVLEALFNFTSHQKSIANLVFYFLKNEHHLFEDDVDKLSYVKRLIATGNKELVFLNNLDDLEIEEEQHLELIKNLMLNQIYPHVYLQKQIKKYKGICNYVLDNIESFNPKHSNIFFTATNNSSSYRQTQKAVNSILKSSKLLDYSNLVLGRAFKVSNDAHAKKCAIQNILKAYKDPLDIDRILLHTILKYANDYNDIKSAISRILNHSEITRLHFRLVMEAFRKSKNDTDKLSASKTILNDPHVNQLHYKITSRAMQDCPDTEIKLGMAKRILDNRTDFHPSLSFHAFSCYSKEPKTPEFIKSHIEGIVTNKHYGKSKDSFSYDFKRITRIPFHDIPAWKEATLDVLNNWQNNKDRSFILNVLLSYREFPNESTEASKKVLHNWKTEIKIPIEPVRKDEPIHYGDHIKVALEHPNLKDLAKATALEIRNAHHKKTSKVNIHIQKTVSKLLD</sequence>
<feature type="domain" description="Novel STAND NTPase 5" evidence="1">
    <location>
        <begin position="161"/>
        <end position="292"/>
    </location>
</feature>
<gene>
    <name evidence="2" type="ORF">GCM10011444_27700</name>
</gene>
<dbReference type="CDD" id="cd01983">
    <property type="entry name" value="SIMIBI"/>
    <property type="match status" value="1"/>
</dbReference>
<proteinExistence type="predicted"/>
<organism evidence="2 3">
    <name type="scientific">Winogradskyella haliclonae</name>
    <dbReference type="NCBI Taxonomy" id="2048558"/>
    <lineage>
        <taxon>Bacteria</taxon>
        <taxon>Pseudomonadati</taxon>
        <taxon>Bacteroidota</taxon>
        <taxon>Flavobacteriia</taxon>
        <taxon>Flavobacteriales</taxon>
        <taxon>Flavobacteriaceae</taxon>
        <taxon>Winogradskyella</taxon>
    </lineage>
</organism>
<evidence type="ECO:0000313" key="3">
    <source>
        <dbReference type="Proteomes" id="UP000624701"/>
    </source>
</evidence>
<protein>
    <recommendedName>
        <fullName evidence="1">Novel STAND NTPase 5 domain-containing protein</fullName>
    </recommendedName>
</protein>
<name>A0ABQ2C142_9FLAO</name>
<dbReference type="Proteomes" id="UP000624701">
    <property type="component" value="Unassembled WGS sequence"/>
</dbReference>
<comment type="caution">
    <text evidence="2">The sequence shown here is derived from an EMBL/GenBank/DDBJ whole genome shotgun (WGS) entry which is preliminary data.</text>
</comment>
<dbReference type="Pfam" id="PF25199">
    <property type="entry name" value="nSTAND_NTPase5"/>
    <property type="match status" value="1"/>
</dbReference>
<keyword evidence="3" id="KW-1185">Reference proteome</keyword>
<accession>A0ABQ2C142</accession>
<evidence type="ECO:0000313" key="2">
    <source>
        <dbReference type="EMBL" id="GGI58461.1"/>
    </source>
</evidence>